<reference evidence="33" key="1">
    <citation type="submission" date="2025-08" db="UniProtKB">
        <authorList>
            <consortium name="RefSeq"/>
        </authorList>
    </citation>
    <scope>IDENTIFICATION</scope>
    <source>
        <tissue evidence="33">Whole organism</tissue>
    </source>
</reference>
<feature type="domain" description="DAGKc" evidence="31">
    <location>
        <begin position="61"/>
        <end position="201"/>
    </location>
</feature>
<dbReference type="GO" id="GO:0046486">
    <property type="term" value="P:glycerolipid metabolic process"/>
    <property type="evidence" value="ECO:0007669"/>
    <property type="project" value="UniProtKB-UniPathway"/>
</dbReference>
<evidence type="ECO:0000256" key="21">
    <source>
        <dbReference type="ARBA" id="ARBA00025749"/>
    </source>
</evidence>
<protein>
    <recommendedName>
        <fullName evidence="24">Acylglycerol kinase, mitochondrial</fullName>
        <ecNumber evidence="5">2.7.1.107</ecNumber>
        <ecNumber evidence="22">2.7.1.138</ecNumber>
        <ecNumber evidence="23">2.7.1.94</ecNumber>
    </recommendedName>
    <alternativeName>
        <fullName evidence="25">Multiple substrate lipid kinase</fullName>
    </alternativeName>
</protein>
<dbReference type="Gene3D" id="3.40.50.10330">
    <property type="entry name" value="Probable inorganic polyphosphate/atp-NAD kinase, domain 1"/>
    <property type="match status" value="1"/>
</dbReference>
<feature type="region of interest" description="Disordered" evidence="30">
    <location>
        <begin position="310"/>
        <end position="329"/>
    </location>
</feature>
<evidence type="ECO:0000259" key="31">
    <source>
        <dbReference type="PROSITE" id="PS50146"/>
    </source>
</evidence>
<gene>
    <name evidence="33" type="primary">LOC108667422</name>
</gene>
<comment type="catalytic activity">
    <reaction evidence="18">
        <text>a 1-acyl-sn-glycerol + ATP = a 1-acyl-sn-glycero-3-phosphate + ADP + H(+)</text>
        <dbReference type="Rhea" id="RHEA:33747"/>
        <dbReference type="ChEBI" id="CHEBI:15378"/>
        <dbReference type="ChEBI" id="CHEBI:30616"/>
        <dbReference type="ChEBI" id="CHEBI:57970"/>
        <dbReference type="ChEBI" id="CHEBI:64683"/>
        <dbReference type="ChEBI" id="CHEBI:456216"/>
    </reaction>
    <physiologicalReaction direction="left-to-right" evidence="18">
        <dbReference type="Rhea" id="RHEA:33748"/>
    </physiologicalReaction>
</comment>
<organism evidence="32 33">
    <name type="scientific">Hyalella azteca</name>
    <name type="common">Amphipod</name>
    <dbReference type="NCBI Taxonomy" id="294128"/>
    <lineage>
        <taxon>Eukaryota</taxon>
        <taxon>Metazoa</taxon>
        <taxon>Ecdysozoa</taxon>
        <taxon>Arthropoda</taxon>
        <taxon>Crustacea</taxon>
        <taxon>Multicrustacea</taxon>
        <taxon>Malacostraca</taxon>
        <taxon>Eumalacostraca</taxon>
        <taxon>Peracarida</taxon>
        <taxon>Amphipoda</taxon>
        <taxon>Senticaudata</taxon>
        <taxon>Talitrida</taxon>
        <taxon>Talitroidea</taxon>
        <taxon>Hyalellidae</taxon>
        <taxon>Hyalella</taxon>
    </lineage>
</organism>
<evidence type="ECO:0000256" key="15">
    <source>
        <dbReference type="ARBA" id="ARBA00023411"/>
    </source>
</evidence>
<evidence type="ECO:0000313" key="33">
    <source>
        <dbReference type="RefSeq" id="XP_018009934.1"/>
    </source>
</evidence>
<sequence>MSRIVKIFKAFRNHPKKTILFSALAAYGINYAKSKYEEEQLLAAYCKEASWYGDQPLPYSANHRHITVLLNPAAAGGKCKAQFDKYCAPLLHLAGLKVAIVRTEHQGQARDLMAIMEKTDGVVLAGGDGTLSEALTGLLRRTDDAASRLPLSILPLGACSVAGKAVWGLSEQPQPRDLLEATMAVVREVLSPMDVMEVLPLTSADENPAKPIFACMLEWGAYRDAWERRDKYWYWATLRRYVTYLFSSYKDLNWDCSCSVLYTLPCAGCSRCAGPASSPQDVKEKNIGRSKRWYHYLLPSMGNVNLGHEKPDTSLPHTRPTEDRSGVINPECGEVHEETVGRVCDVRVATRNSPAASHLLPHQLLFRTGATDTSTTEFISEGWRRTSSGAATHAREQLVGSITIRPTGELKNNQGDEREFYVDGESYEVRPVTVRVRPRAVSIFAPPRPA</sequence>
<evidence type="ECO:0000256" key="27">
    <source>
        <dbReference type="ARBA" id="ARBA00048034"/>
    </source>
</evidence>
<keyword evidence="6" id="KW-0808">Transferase</keyword>
<evidence type="ECO:0000256" key="20">
    <source>
        <dbReference type="ARBA" id="ARBA00024636"/>
    </source>
</evidence>
<evidence type="ECO:0000256" key="29">
    <source>
        <dbReference type="ARBA" id="ARBA00048876"/>
    </source>
</evidence>
<dbReference type="PANTHER" id="PTHR12358:SF31">
    <property type="entry name" value="ACYLGLYCEROL KINASE, MITOCHONDRIAL"/>
    <property type="match status" value="1"/>
</dbReference>
<comment type="pathway">
    <text evidence="4">Lipid metabolism; glycerolipid metabolism.</text>
</comment>
<comment type="catalytic activity">
    <reaction evidence="15">
        <text>a 1,2-diacyl-sn-glycerol + ATP = a 1,2-diacyl-sn-glycero-3-phosphate + ADP + H(+)</text>
        <dbReference type="Rhea" id="RHEA:10272"/>
        <dbReference type="ChEBI" id="CHEBI:15378"/>
        <dbReference type="ChEBI" id="CHEBI:17815"/>
        <dbReference type="ChEBI" id="CHEBI:30616"/>
        <dbReference type="ChEBI" id="CHEBI:58608"/>
        <dbReference type="ChEBI" id="CHEBI:456216"/>
        <dbReference type="EC" id="2.7.1.107"/>
    </reaction>
    <physiologicalReaction direction="left-to-right" evidence="15">
        <dbReference type="Rhea" id="RHEA:10273"/>
    </physiologicalReaction>
</comment>
<evidence type="ECO:0000256" key="17">
    <source>
        <dbReference type="ARBA" id="ARBA00024505"/>
    </source>
</evidence>
<dbReference type="SMART" id="SM00046">
    <property type="entry name" value="DAGKc"/>
    <property type="match status" value="1"/>
</dbReference>
<dbReference type="GO" id="GO:0047620">
    <property type="term" value="F:acylglycerol kinase activity"/>
    <property type="evidence" value="ECO:0007669"/>
    <property type="project" value="UniProtKB-EC"/>
</dbReference>
<dbReference type="GO" id="GO:0001729">
    <property type="term" value="F:ceramide kinase activity"/>
    <property type="evidence" value="ECO:0007669"/>
    <property type="project" value="UniProtKB-EC"/>
</dbReference>
<dbReference type="OrthoDB" id="9979394at2759"/>
<dbReference type="GO" id="GO:0005743">
    <property type="term" value="C:mitochondrial inner membrane"/>
    <property type="evidence" value="ECO:0007669"/>
    <property type="project" value="UniProtKB-SubCell"/>
</dbReference>
<evidence type="ECO:0000256" key="10">
    <source>
        <dbReference type="ARBA" id="ARBA00022840"/>
    </source>
</evidence>
<evidence type="ECO:0000256" key="6">
    <source>
        <dbReference type="ARBA" id="ARBA00022679"/>
    </source>
</evidence>
<keyword evidence="12" id="KW-0496">Mitochondrion</keyword>
<accession>A0A8B7N9C5</accession>
<dbReference type="UniPathway" id="UPA00230"/>
<keyword evidence="9" id="KW-0999">Mitochondrion inner membrane</keyword>
<evidence type="ECO:0000256" key="28">
    <source>
        <dbReference type="ARBA" id="ARBA00048663"/>
    </source>
</evidence>
<evidence type="ECO:0000256" key="5">
    <source>
        <dbReference type="ARBA" id="ARBA00012133"/>
    </source>
</evidence>
<comment type="catalytic activity">
    <reaction evidence="16">
        <text>1-(5Z,8Z,11Z,14Z-eicosatetraenoyl)-sn-glycerol + ATP = 1-(5Z,8Z,11Z,14Z-eicosatetraenoyl)-sn-glycero-3-phosphate + ADP + H(+)</text>
        <dbReference type="Rhea" id="RHEA:43328"/>
        <dbReference type="ChEBI" id="CHEBI:15378"/>
        <dbReference type="ChEBI" id="CHEBI:30616"/>
        <dbReference type="ChEBI" id="CHEBI:34071"/>
        <dbReference type="ChEBI" id="CHEBI:74938"/>
        <dbReference type="ChEBI" id="CHEBI:456216"/>
    </reaction>
    <physiologicalReaction direction="left-to-right" evidence="16">
        <dbReference type="Rhea" id="RHEA:43329"/>
    </physiologicalReaction>
</comment>
<dbReference type="OMA" id="VEYEETC"/>
<comment type="catalytic activity">
    <reaction evidence="20">
        <text>1-hexadecanoyl-sn-glycerol + ATP = 1-hexadecanoyl-sn-glycero-3-phosphate + ADP + H(+)</text>
        <dbReference type="Rhea" id="RHEA:43308"/>
        <dbReference type="ChEBI" id="CHEBI:15378"/>
        <dbReference type="ChEBI" id="CHEBI:30616"/>
        <dbReference type="ChEBI" id="CHEBI:57518"/>
        <dbReference type="ChEBI" id="CHEBI:75542"/>
        <dbReference type="ChEBI" id="CHEBI:456216"/>
    </reaction>
    <physiologicalReaction direction="left-to-right" evidence="20">
        <dbReference type="Rhea" id="RHEA:43309"/>
    </physiologicalReaction>
</comment>
<evidence type="ECO:0000256" key="25">
    <source>
        <dbReference type="ARBA" id="ARBA00030553"/>
    </source>
</evidence>
<evidence type="ECO:0000256" key="4">
    <source>
        <dbReference type="ARBA" id="ARBA00005175"/>
    </source>
</evidence>
<evidence type="ECO:0000256" key="12">
    <source>
        <dbReference type="ARBA" id="ARBA00023128"/>
    </source>
</evidence>
<evidence type="ECO:0000256" key="24">
    <source>
        <dbReference type="ARBA" id="ARBA00026142"/>
    </source>
</evidence>
<dbReference type="GO" id="GO:0046512">
    <property type="term" value="P:sphingosine biosynthetic process"/>
    <property type="evidence" value="ECO:0007669"/>
    <property type="project" value="TreeGrafter"/>
</dbReference>
<evidence type="ECO:0000256" key="16">
    <source>
        <dbReference type="ARBA" id="ARBA00024483"/>
    </source>
</evidence>
<dbReference type="GO" id="GO:0005524">
    <property type="term" value="F:ATP binding"/>
    <property type="evidence" value="ECO:0007669"/>
    <property type="project" value="UniProtKB-KW"/>
</dbReference>
<dbReference type="Pfam" id="PF00781">
    <property type="entry name" value="DAGK_cat"/>
    <property type="match status" value="1"/>
</dbReference>
<dbReference type="InterPro" id="IPR016064">
    <property type="entry name" value="NAD/diacylglycerol_kinase_sf"/>
</dbReference>
<comment type="catalytic activity">
    <reaction evidence="17">
        <text>1-(9Z-octadecenoyl)-sn-glycerol + ATP = 1-(9Z-octadecenoyl)-sn-glycero-3-phosphate + ADP + H(+)</text>
        <dbReference type="Rhea" id="RHEA:41079"/>
        <dbReference type="ChEBI" id="CHEBI:15378"/>
        <dbReference type="ChEBI" id="CHEBI:30616"/>
        <dbReference type="ChEBI" id="CHEBI:74544"/>
        <dbReference type="ChEBI" id="CHEBI:75757"/>
        <dbReference type="ChEBI" id="CHEBI:456216"/>
    </reaction>
    <physiologicalReaction direction="left-to-right" evidence="17">
        <dbReference type="Rhea" id="RHEA:41080"/>
    </physiologicalReaction>
</comment>
<evidence type="ECO:0000256" key="1">
    <source>
        <dbReference type="ARBA" id="ARBA00001946"/>
    </source>
</evidence>
<keyword evidence="7" id="KW-0547">Nucleotide-binding</keyword>
<evidence type="ECO:0000256" key="7">
    <source>
        <dbReference type="ARBA" id="ARBA00022741"/>
    </source>
</evidence>
<dbReference type="EC" id="2.7.1.107" evidence="5"/>
<keyword evidence="32" id="KW-1185">Reference proteome</keyword>
<dbReference type="CTD" id="326168"/>
<dbReference type="PANTHER" id="PTHR12358">
    <property type="entry name" value="SPHINGOSINE KINASE"/>
    <property type="match status" value="1"/>
</dbReference>
<dbReference type="Proteomes" id="UP000694843">
    <property type="component" value="Unplaced"/>
</dbReference>
<dbReference type="GO" id="GO:0046513">
    <property type="term" value="P:ceramide biosynthetic process"/>
    <property type="evidence" value="ECO:0007669"/>
    <property type="project" value="TreeGrafter"/>
</dbReference>
<keyword evidence="10" id="KW-0067">ATP-binding</keyword>
<evidence type="ECO:0000256" key="22">
    <source>
        <dbReference type="ARBA" id="ARBA00026096"/>
    </source>
</evidence>
<comment type="catalytic activity">
    <reaction evidence="14">
        <text>1,2-di-(9Z-octadecenoyl)-sn-glycerol + ATP = 1,2-di-(9Z-octadecenoyl)-sn-glycero-3-phosphate + ADP + H(+)</text>
        <dbReference type="Rhea" id="RHEA:40327"/>
        <dbReference type="ChEBI" id="CHEBI:15378"/>
        <dbReference type="ChEBI" id="CHEBI:30616"/>
        <dbReference type="ChEBI" id="CHEBI:52333"/>
        <dbReference type="ChEBI" id="CHEBI:74546"/>
        <dbReference type="ChEBI" id="CHEBI:456216"/>
    </reaction>
    <physiologicalReaction direction="left-to-right" evidence="14">
        <dbReference type="Rhea" id="RHEA:40328"/>
    </physiologicalReaction>
</comment>
<keyword evidence="13" id="KW-0472">Membrane</keyword>
<dbReference type="EC" id="2.7.1.138" evidence="22"/>
<evidence type="ECO:0000256" key="18">
    <source>
        <dbReference type="ARBA" id="ARBA00024512"/>
    </source>
</evidence>
<keyword evidence="8 33" id="KW-0418">Kinase</keyword>
<evidence type="ECO:0000256" key="3">
    <source>
        <dbReference type="ARBA" id="ARBA00004637"/>
    </source>
</evidence>
<dbReference type="GO" id="GO:0004143">
    <property type="term" value="F:ATP-dependent diacylglycerol kinase activity"/>
    <property type="evidence" value="ECO:0007669"/>
    <property type="project" value="UniProtKB-EC"/>
</dbReference>
<evidence type="ECO:0000256" key="2">
    <source>
        <dbReference type="ARBA" id="ARBA00004569"/>
    </source>
</evidence>
<comment type="similarity">
    <text evidence="21">Belongs to the AGK family.</text>
</comment>
<evidence type="ECO:0000256" key="26">
    <source>
        <dbReference type="ARBA" id="ARBA00044480"/>
    </source>
</evidence>
<comment type="cofactor">
    <cofactor evidence="1">
        <name>Mg(2+)</name>
        <dbReference type="ChEBI" id="CHEBI:18420"/>
    </cofactor>
</comment>
<keyword evidence="11" id="KW-0443">Lipid metabolism</keyword>
<dbReference type="SUPFAM" id="SSF111331">
    <property type="entry name" value="NAD kinase/diacylglycerol kinase-like"/>
    <property type="match status" value="1"/>
</dbReference>
<dbReference type="AlphaFoldDB" id="A0A8B7N9C5"/>
<dbReference type="InterPro" id="IPR045579">
    <property type="entry name" value="AGK_C"/>
</dbReference>
<evidence type="ECO:0000256" key="19">
    <source>
        <dbReference type="ARBA" id="ARBA00024556"/>
    </source>
</evidence>
<proteinExistence type="inferred from homology"/>
<comment type="catalytic activity">
    <reaction evidence="26">
        <text>a 2-acylglycerol + ATP = a 2-acyl-sn-glycerol 3-phosphate + ADP + H(+)</text>
        <dbReference type="Rhea" id="RHEA:39847"/>
        <dbReference type="ChEBI" id="CHEBI:15378"/>
        <dbReference type="ChEBI" id="CHEBI:17389"/>
        <dbReference type="ChEBI" id="CHEBI:30616"/>
        <dbReference type="ChEBI" id="CHEBI:64982"/>
        <dbReference type="ChEBI" id="CHEBI:456216"/>
    </reaction>
    <physiologicalReaction direction="left-to-right" evidence="26">
        <dbReference type="Rhea" id="RHEA:39848"/>
    </physiologicalReaction>
</comment>
<evidence type="ECO:0000313" key="32">
    <source>
        <dbReference type="Proteomes" id="UP000694843"/>
    </source>
</evidence>
<dbReference type="PROSITE" id="PS50146">
    <property type="entry name" value="DAGK"/>
    <property type="match status" value="1"/>
</dbReference>
<evidence type="ECO:0000256" key="13">
    <source>
        <dbReference type="ARBA" id="ARBA00023136"/>
    </source>
</evidence>
<dbReference type="EC" id="2.7.1.94" evidence="23"/>
<dbReference type="KEGG" id="hazt:108667422"/>
<dbReference type="RefSeq" id="XP_018009934.1">
    <property type="nucleotide sequence ID" value="XM_018154445.2"/>
</dbReference>
<comment type="catalytic activity">
    <reaction evidence="19">
        <text>2-(5Z,8Z,11Z,14Z-eicosatetraenoyl)-glycerol + ATP = 2-(5Z,8Z,11Z,14Z-eicosatetraenoyl)-sn-glycero-3-phosphate + ADP + H(+)</text>
        <dbReference type="Rhea" id="RHEA:43316"/>
        <dbReference type="ChEBI" id="CHEBI:15378"/>
        <dbReference type="ChEBI" id="CHEBI:30616"/>
        <dbReference type="ChEBI" id="CHEBI:52392"/>
        <dbReference type="ChEBI" id="CHEBI:78209"/>
        <dbReference type="ChEBI" id="CHEBI:456216"/>
    </reaction>
    <physiologicalReaction direction="left-to-right" evidence="19">
        <dbReference type="Rhea" id="RHEA:43317"/>
    </physiologicalReaction>
</comment>
<evidence type="ECO:0000256" key="11">
    <source>
        <dbReference type="ARBA" id="ARBA00023098"/>
    </source>
</evidence>
<evidence type="ECO:0000256" key="9">
    <source>
        <dbReference type="ARBA" id="ARBA00022792"/>
    </source>
</evidence>
<dbReference type="InterPro" id="IPR017438">
    <property type="entry name" value="ATP-NAD_kinase_N"/>
</dbReference>
<comment type="subcellular location">
    <subcellularLocation>
        <location evidence="3">Mitochondrion inner membrane</location>
        <topology evidence="3">Peripheral membrane protein</topology>
    </subcellularLocation>
    <subcellularLocation>
        <location evidence="2">Mitochondrion intermembrane space</location>
    </subcellularLocation>
</comment>
<dbReference type="GeneID" id="108667422"/>
<comment type="catalytic activity">
    <reaction evidence="29">
        <text>N-(hexanoyl)sphing-4-enine + ATP = N-hexanoylsphing-4-enine 1-phosphate + ADP + H(+)</text>
        <dbReference type="Rhea" id="RHEA:43312"/>
        <dbReference type="ChEBI" id="CHEBI:15378"/>
        <dbReference type="ChEBI" id="CHEBI:30616"/>
        <dbReference type="ChEBI" id="CHEBI:63867"/>
        <dbReference type="ChEBI" id="CHEBI:82959"/>
        <dbReference type="ChEBI" id="CHEBI:456216"/>
    </reaction>
    <physiologicalReaction direction="left-to-right" evidence="29">
        <dbReference type="Rhea" id="RHEA:43313"/>
    </physiologicalReaction>
</comment>
<dbReference type="InterPro" id="IPR050187">
    <property type="entry name" value="Lipid_Phosphate_FormReg"/>
</dbReference>
<name>A0A8B7N9C5_HYAAZ</name>
<dbReference type="InterPro" id="IPR001206">
    <property type="entry name" value="Diacylglycerol_kinase_cat_dom"/>
</dbReference>
<dbReference type="Pfam" id="PF19712">
    <property type="entry name" value="AGK_C"/>
    <property type="match status" value="1"/>
</dbReference>
<dbReference type="GO" id="GO:0005758">
    <property type="term" value="C:mitochondrial intermembrane space"/>
    <property type="evidence" value="ECO:0007669"/>
    <property type="project" value="UniProtKB-SubCell"/>
</dbReference>
<evidence type="ECO:0000256" key="23">
    <source>
        <dbReference type="ARBA" id="ARBA00026098"/>
    </source>
</evidence>
<evidence type="ECO:0000256" key="14">
    <source>
        <dbReference type="ARBA" id="ARBA00023371"/>
    </source>
</evidence>
<evidence type="ECO:0000256" key="30">
    <source>
        <dbReference type="SAM" id="MobiDB-lite"/>
    </source>
</evidence>
<comment type="catalytic activity">
    <reaction evidence="27">
        <text>an N-acylsphing-4-enine + ATP = an N-acylsphing-4-enine 1-phosphate + ADP + H(+)</text>
        <dbReference type="Rhea" id="RHEA:17929"/>
        <dbReference type="ChEBI" id="CHEBI:15378"/>
        <dbReference type="ChEBI" id="CHEBI:30616"/>
        <dbReference type="ChEBI" id="CHEBI:52639"/>
        <dbReference type="ChEBI" id="CHEBI:57674"/>
        <dbReference type="ChEBI" id="CHEBI:456216"/>
        <dbReference type="EC" id="2.7.1.138"/>
    </reaction>
    <physiologicalReaction direction="left-to-right" evidence="27">
        <dbReference type="Rhea" id="RHEA:17930"/>
    </physiologicalReaction>
</comment>
<comment type="catalytic activity">
    <reaction evidence="28">
        <text>a monoacylglycerol + ATP = a monoacyl-sn-glycero-3-phosphate + ADP + H(+)</text>
        <dbReference type="Rhea" id="RHEA:19293"/>
        <dbReference type="ChEBI" id="CHEBI:15378"/>
        <dbReference type="ChEBI" id="CHEBI:17408"/>
        <dbReference type="ChEBI" id="CHEBI:30616"/>
        <dbReference type="ChEBI" id="CHEBI:77589"/>
        <dbReference type="ChEBI" id="CHEBI:456216"/>
        <dbReference type="EC" id="2.7.1.94"/>
    </reaction>
    <physiologicalReaction direction="left-to-right" evidence="28">
        <dbReference type="Rhea" id="RHEA:19294"/>
    </physiologicalReaction>
</comment>
<evidence type="ECO:0000256" key="8">
    <source>
        <dbReference type="ARBA" id="ARBA00022777"/>
    </source>
</evidence>